<evidence type="ECO:0000259" key="2">
    <source>
        <dbReference type="Pfam" id="PF07969"/>
    </source>
</evidence>
<dbReference type="SUPFAM" id="SSF51556">
    <property type="entry name" value="Metallo-dependent hydrolases"/>
    <property type="match status" value="1"/>
</dbReference>
<dbReference type="InterPro" id="IPR032466">
    <property type="entry name" value="Metal_Hydrolase"/>
</dbReference>
<dbReference type="InterPro" id="IPR011059">
    <property type="entry name" value="Metal-dep_hydrolase_composite"/>
</dbReference>
<feature type="signal peptide" evidence="1">
    <location>
        <begin position="1"/>
        <end position="19"/>
    </location>
</feature>
<name>A0A6G6Y352_9SPHN</name>
<dbReference type="PANTHER" id="PTHR11647:SF1">
    <property type="entry name" value="COLLAPSIN RESPONSE MEDIATOR PROTEIN"/>
    <property type="match status" value="1"/>
</dbReference>
<dbReference type="GO" id="GO:0005829">
    <property type="term" value="C:cytosol"/>
    <property type="evidence" value="ECO:0007669"/>
    <property type="project" value="TreeGrafter"/>
</dbReference>
<dbReference type="CDD" id="cd01297">
    <property type="entry name" value="D-aminoacylase"/>
    <property type="match status" value="1"/>
</dbReference>
<evidence type="ECO:0000256" key="1">
    <source>
        <dbReference type="SAM" id="SignalP"/>
    </source>
</evidence>
<dbReference type="EMBL" id="CP049109">
    <property type="protein sequence ID" value="QIG79374.1"/>
    <property type="molecule type" value="Genomic_DNA"/>
</dbReference>
<accession>A0A6G6Y352</accession>
<keyword evidence="1" id="KW-0732">Signal</keyword>
<proteinExistence type="predicted"/>
<dbReference type="InterPro" id="IPR050378">
    <property type="entry name" value="Metallo-dep_Hydrolases_sf"/>
</dbReference>
<dbReference type="RefSeq" id="WP_165326375.1">
    <property type="nucleotide sequence ID" value="NZ_CP049109.1"/>
</dbReference>
<gene>
    <name evidence="3" type="ORF">G5C33_05935</name>
</gene>
<dbReference type="GO" id="GO:0016812">
    <property type="term" value="F:hydrolase activity, acting on carbon-nitrogen (but not peptide) bonds, in cyclic amides"/>
    <property type="evidence" value="ECO:0007669"/>
    <property type="project" value="TreeGrafter"/>
</dbReference>
<feature type="domain" description="Amidohydrolase 3" evidence="2">
    <location>
        <begin position="431"/>
        <end position="521"/>
    </location>
</feature>
<dbReference type="PANTHER" id="PTHR11647">
    <property type="entry name" value="HYDRANTOINASE/DIHYDROPYRIMIDINASE FAMILY MEMBER"/>
    <property type="match status" value="1"/>
</dbReference>
<dbReference type="Pfam" id="PF07969">
    <property type="entry name" value="Amidohydro_3"/>
    <property type="match status" value="1"/>
</dbReference>
<dbReference type="AlphaFoldDB" id="A0A6G6Y352"/>
<dbReference type="KEGG" id="spzr:G5C33_05935"/>
<organism evidence="3 4">
    <name type="scientific">Stakelama tenebrarum</name>
    <dbReference type="NCBI Taxonomy" id="2711215"/>
    <lineage>
        <taxon>Bacteria</taxon>
        <taxon>Pseudomonadati</taxon>
        <taxon>Pseudomonadota</taxon>
        <taxon>Alphaproteobacteria</taxon>
        <taxon>Sphingomonadales</taxon>
        <taxon>Sphingomonadaceae</taxon>
        <taxon>Stakelama</taxon>
    </lineage>
</organism>
<protein>
    <submittedName>
        <fullName evidence="3">D-aminoacylase</fullName>
    </submittedName>
</protein>
<dbReference type="SUPFAM" id="SSF51338">
    <property type="entry name" value="Composite domain of metallo-dependent hydrolases"/>
    <property type="match status" value="1"/>
</dbReference>
<evidence type="ECO:0000313" key="4">
    <source>
        <dbReference type="Proteomes" id="UP000501568"/>
    </source>
</evidence>
<keyword evidence="4" id="KW-1185">Reference proteome</keyword>
<dbReference type="Gene3D" id="2.30.40.10">
    <property type="entry name" value="Urease, subunit C, domain 1"/>
    <property type="match status" value="1"/>
</dbReference>
<reference evidence="3 4" key="1">
    <citation type="submission" date="2020-02" db="EMBL/GenBank/DDBJ databases">
        <authorList>
            <person name="Zheng R.K."/>
            <person name="Sun C.M."/>
        </authorList>
    </citation>
    <scope>NUCLEOTIDE SEQUENCE [LARGE SCALE GENOMIC DNA]</scope>
    <source>
        <strain evidence="4">zrk23</strain>
    </source>
</reference>
<dbReference type="Proteomes" id="UP000501568">
    <property type="component" value="Chromosome"/>
</dbReference>
<dbReference type="InterPro" id="IPR013108">
    <property type="entry name" value="Amidohydro_3"/>
</dbReference>
<feature type="chain" id="PRO_5026063649" evidence="1">
    <location>
        <begin position="20"/>
        <end position="541"/>
    </location>
</feature>
<evidence type="ECO:0000313" key="3">
    <source>
        <dbReference type="EMBL" id="QIG79374.1"/>
    </source>
</evidence>
<sequence length="541" mass="57791">MSVSSFFRIVAVATAAALASGCATGPVYDIAITGGTLYDGSGAPPRAASVAVRDGRIARVAAPDTRLRARRHIDATGLAVAPGFIDPHSHVPESVPEMPGPMRDVQDLSQGVTTIMASPDGELSVRQMGMLRDELARRGSGPNYGCYVGHNGIRREVMPGEHRTATPEELAAMEAQVRAGMEMGCVGLSTGLMYDPGMYADEAEVQALARQVLPFHGSYDSHVRDPGAHLLESDREVVRLGRATGVPVKIAHLKAVGLANRGRIGDVIAMVEAAQAEGVSVVADQYPYDGATLRYARELLLGPDGKVPGADALAAMLADPDRRAALRDATEQGVDGGFAWIKAVGGYGSMRIVDAPDAPDLIDRNLQLLAEDWGVPPFEALVRLVTRHRDVRLTLGSIDEADIRELIVRPWVMIASDGFYVDDTVRALGKAHPRSWGSFTRVLGHYSRDLHLFPLEEAIRKMTSLPADHLGFADRGRIAEGKAADIVLFDPATVAARADYLHPSRPSAGIDTVLVNGVVVYEDGAATGATPGRFVRRQQPE</sequence>
<dbReference type="Gene3D" id="3.20.20.140">
    <property type="entry name" value="Metal-dependent hydrolases"/>
    <property type="match status" value="2"/>
</dbReference>